<dbReference type="SMART" id="SM00558">
    <property type="entry name" value="JmjC"/>
    <property type="match status" value="1"/>
</dbReference>
<feature type="region of interest" description="Disordered" evidence="17">
    <location>
        <begin position="1649"/>
        <end position="1686"/>
    </location>
</feature>
<dbReference type="Gene3D" id="3.80.10.10">
    <property type="entry name" value="Ribonuclease Inhibitor"/>
    <property type="match status" value="1"/>
</dbReference>
<reference evidence="23" key="1">
    <citation type="journal article" date="2020" name="PLoS Negl. Trop. Dis.">
        <title>High-quality nuclear genome for Sarcoptes scabiei-A critical resource for a neglected parasite.</title>
        <authorList>
            <person name="Korhonen P.K."/>
            <person name="Gasser R.B."/>
            <person name="Ma G."/>
            <person name="Wang T."/>
            <person name="Stroehlein A.J."/>
            <person name="Young N.D."/>
            <person name="Ang C.S."/>
            <person name="Fernando D.D."/>
            <person name="Lu H.C."/>
            <person name="Taylor S."/>
            <person name="Reynolds S.L."/>
            <person name="Mofiz E."/>
            <person name="Najaraj S.H."/>
            <person name="Gowda H."/>
            <person name="Madugundu A."/>
            <person name="Renuse S."/>
            <person name="Holt D."/>
            <person name="Pandey A."/>
            <person name="Papenfuss A.T."/>
            <person name="Fischer K."/>
        </authorList>
    </citation>
    <scope>NUCLEOTIDE SEQUENCE [LARGE SCALE GENOMIC DNA]</scope>
</reference>
<feature type="compositionally biased region" description="Acidic residues" evidence="17">
    <location>
        <begin position="1656"/>
        <end position="1678"/>
    </location>
</feature>
<evidence type="ECO:0000256" key="8">
    <source>
        <dbReference type="ARBA" id="ARBA00022853"/>
    </source>
</evidence>
<dbReference type="InterPro" id="IPR032675">
    <property type="entry name" value="LRR_dom_sf"/>
</dbReference>
<dbReference type="InterPro" id="IPR013083">
    <property type="entry name" value="Znf_RING/FYVE/PHD"/>
</dbReference>
<feature type="compositionally biased region" description="Polar residues" evidence="17">
    <location>
        <begin position="1153"/>
        <end position="1173"/>
    </location>
</feature>
<evidence type="ECO:0000259" key="18">
    <source>
        <dbReference type="PROSITE" id="PS50016"/>
    </source>
</evidence>
<dbReference type="Proteomes" id="UP000070412">
    <property type="component" value="Unassembled WGS sequence"/>
</dbReference>
<dbReference type="FunFam" id="2.60.120.650:FF:000005">
    <property type="entry name" value="lysine-specific demethylase 2A isoform X1"/>
    <property type="match status" value="1"/>
</dbReference>
<comment type="subcellular location">
    <subcellularLocation>
        <location evidence="2">Nucleus</location>
    </subcellularLocation>
</comment>
<feature type="region of interest" description="Disordered" evidence="17">
    <location>
        <begin position="571"/>
        <end position="605"/>
    </location>
</feature>
<evidence type="ECO:0000259" key="20">
    <source>
        <dbReference type="PROSITE" id="PS51184"/>
    </source>
</evidence>
<dbReference type="CDD" id="cd15555">
    <property type="entry name" value="PHD_KDM2A_2B"/>
    <property type="match status" value="1"/>
</dbReference>
<keyword evidence="6 16" id="KW-0863">Zinc-finger</keyword>
<evidence type="ECO:0000313" key="21">
    <source>
        <dbReference type="EMBL" id="KAF7488736.1"/>
    </source>
</evidence>
<keyword evidence="12" id="KW-0805">Transcription regulation</keyword>
<comment type="similarity">
    <text evidence="3">Belongs to the JHDM1 histone demethylase family.</text>
</comment>
<feature type="compositionally biased region" description="Low complexity" evidence="17">
    <location>
        <begin position="1224"/>
        <end position="1244"/>
    </location>
</feature>
<dbReference type="GO" id="GO:0008270">
    <property type="term" value="F:zinc ion binding"/>
    <property type="evidence" value="ECO:0007669"/>
    <property type="project" value="UniProtKB-KW"/>
</dbReference>
<dbReference type="InterPro" id="IPR019786">
    <property type="entry name" value="Zinc_finger_PHD-type_CS"/>
</dbReference>
<evidence type="ECO:0000256" key="10">
    <source>
        <dbReference type="ARBA" id="ARBA00023002"/>
    </source>
</evidence>
<evidence type="ECO:0000256" key="14">
    <source>
        <dbReference type="ARBA" id="ARBA00023242"/>
    </source>
</evidence>
<feature type="compositionally biased region" description="Acidic residues" evidence="17">
    <location>
        <begin position="1978"/>
        <end position="2006"/>
    </location>
</feature>
<keyword evidence="23" id="KW-1185">Reference proteome</keyword>
<keyword evidence="11" id="KW-0408">Iron</keyword>
<dbReference type="PANTHER" id="PTHR23123">
    <property type="entry name" value="PHD/F-BOX CONTAINING PROTEIN"/>
    <property type="match status" value="1"/>
</dbReference>
<dbReference type="Gene3D" id="2.60.120.650">
    <property type="entry name" value="Cupin"/>
    <property type="match status" value="1"/>
</dbReference>
<dbReference type="Gene3D" id="1.20.58.1360">
    <property type="match status" value="1"/>
</dbReference>
<keyword evidence="7" id="KW-0862">Zinc</keyword>
<keyword evidence="8" id="KW-0156">Chromatin regulator</keyword>
<evidence type="ECO:0000256" key="2">
    <source>
        <dbReference type="ARBA" id="ARBA00004123"/>
    </source>
</evidence>
<accession>A0A834R4U8</accession>
<feature type="region of interest" description="Disordered" evidence="17">
    <location>
        <begin position="1224"/>
        <end position="1249"/>
    </location>
</feature>
<dbReference type="EMBL" id="WVUK01000065">
    <property type="protein sequence ID" value="KAF7488736.1"/>
    <property type="molecule type" value="Genomic_DNA"/>
</dbReference>
<evidence type="ECO:0000256" key="3">
    <source>
        <dbReference type="ARBA" id="ARBA00008037"/>
    </source>
</evidence>
<evidence type="ECO:0000256" key="5">
    <source>
        <dbReference type="ARBA" id="ARBA00022723"/>
    </source>
</evidence>
<dbReference type="InterPro" id="IPR002857">
    <property type="entry name" value="Znf_CXXC"/>
</dbReference>
<dbReference type="Pfam" id="PF16866">
    <property type="entry name" value="PHD_4"/>
    <property type="match status" value="1"/>
</dbReference>
<feature type="region of interest" description="Disordered" evidence="17">
    <location>
        <begin position="1153"/>
        <end position="1195"/>
    </location>
</feature>
<dbReference type="CDD" id="cd21743">
    <property type="entry name" value="CTD_KDM2A_2B-like"/>
    <property type="match status" value="1"/>
</dbReference>
<dbReference type="InterPro" id="IPR003347">
    <property type="entry name" value="JmjC_dom"/>
</dbReference>
<dbReference type="InterPro" id="IPR019787">
    <property type="entry name" value="Znf_PHD-finger"/>
</dbReference>
<dbReference type="InterPro" id="IPR057207">
    <property type="entry name" value="FBXL15_LRR"/>
</dbReference>
<feature type="compositionally biased region" description="Polar residues" evidence="17">
    <location>
        <begin position="1183"/>
        <end position="1195"/>
    </location>
</feature>
<keyword evidence="10" id="KW-0560">Oxidoreductase</keyword>
<feature type="compositionally biased region" description="Basic and acidic residues" evidence="17">
    <location>
        <begin position="1"/>
        <end position="14"/>
    </location>
</feature>
<feature type="region of interest" description="Disordered" evidence="17">
    <location>
        <begin position="1"/>
        <end position="20"/>
    </location>
</feature>
<reference evidence="21" key="2">
    <citation type="submission" date="2020-01" db="EMBL/GenBank/DDBJ databases">
        <authorList>
            <person name="Korhonen P.K.K."/>
            <person name="Guangxu M.G."/>
            <person name="Wang T.W."/>
            <person name="Stroehlein A.J.S."/>
            <person name="Young N.D."/>
            <person name="Ang C.-S.A."/>
            <person name="Fernando D.W.F."/>
            <person name="Lu H.L."/>
            <person name="Taylor S.T."/>
            <person name="Ehtesham M.E.M."/>
            <person name="Najaraj S.H.N."/>
            <person name="Harsha G.H.G."/>
            <person name="Madugundu A.M."/>
            <person name="Renuse S.R."/>
            <person name="Holt D.H."/>
            <person name="Pandey A.P."/>
            <person name="Papenfuss A.P."/>
            <person name="Gasser R.B.G."/>
            <person name="Fischer K.F."/>
        </authorList>
    </citation>
    <scope>NUCLEOTIDE SEQUENCE</scope>
    <source>
        <strain evidence="21">SSS_KF_BRIS2020</strain>
    </source>
</reference>
<feature type="compositionally biased region" description="Low complexity" evidence="17">
    <location>
        <begin position="1379"/>
        <end position="1398"/>
    </location>
</feature>
<dbReference type="EnsemblMetazoa" id="SSS_3735s_mrna">
    <property type="protein sequence ID" value="KAF7488736.1"/>
    <property type="gene ID" value="SSS_3735"/>
</dbReference>
<organism evidence="21">
    <name type="scientific">Sarcoptes scabiei</name>
    <name type="common">Itch mite</name>
    <name type="synonym">Acarus scabiei</name>
    <dbReference type="NCBI Taxonomy" id="52283"/>
    <lineage>
        <taxon>Eukaryota</taxon>
        <taxon>Metazoa</taxon>
        <taxon>Ecdysozoa</taxon>
        <taxon>Arthropoda</taxon>
        <taxon>Chelicerata</taxon>
        <taxon>Arachnida</taxon>
        <taxon>Acari</taxon>
        <taxon>Acariformes</taxon>
        <taxon>Sarcoptiformes</taxon>
        <taxon>Astigmata</taxon>
        <taxon>Psoroptidia</taxon>
        <taxon>Sarcoptoidea</taxon>
        <taxon>Sarcoptidae</taxon>
        <taxon>Sarcoptinae</taxon>
        <taxon>Sarcoptes</taxon>
    </lineage>
</organism>
<sequence length="2006" mass="226835">MYDKKLGGNRDHPPRRLRSRHKRARYIEQIADEDEDVFEGRNFNVEEKLTSKAFDDCQRNCVIELNGSDVTLEYFQRNGFETPMLVKKNENNALGMRIPPQSFTVDDVKSCVGSRRILDVMNVDTQKDDTMTMKEWCNYYNSVERHQLLNVISLEFSHTKLEAHVDSPKIVKQMDWIDLVWPRHLKRMQKEGTNALHEMKYPKVQKYCLMSVKGCYTDFHIDFGGTSVWYHILKGGKIFWLIPPTETNIQLYEKWTLSGKQSDIFFGDTVEHCCRVKLISGNTFFIPTGWIHAVYTLEDSLVFGGNFLHSFGIEKQLRVAQVEDITKVPYKFRYPFFTEVLWYVLVRYVHCLMGKNHLSVNDDGESLLKSSAKNNDVHRKSVQPSDEEDKDSNQTIINEEEEETDESKENLALQPIQSFHSFTPSLKIHLTPFEISGLKSIVNWLTQLPPSKRFVPDLLLSAENLLNDVKTLIDDHQHDDHNLAITNRPVLFWLNKKILAKINSQAKKLQARNQNLNKNSVASNYPKPTFLGSIKRNNSSSSNQYQVKLGTTLSNDLIANSLKGLIEQTGLKSGLDSTPSESPFNKLPRSMSSEPTKNAHETSESNCKTMNAFIPPVYSDSVKVESSRIISMNQSASIRTEHNYNQHPSNYFNPYQPHNYAYYPYQRPVENGHGADHHYINGSEHNYTKVHTNQLSYSVGSSLQPINQTKIIYANNQLNVSNLSYPENIGQQSSLTIKSEPASVVVHQANNTFPDGHLQSSVYSQLNYPPATSAPAPTQIAVMNQQPYNVIANQSWNHQQPQHMVPQYYQQTQALNQSQPFVRVGPIINYPSVQYSSVITPISSSSPQTIHANINPKIVNYNYSQNSIYGSNHPNQNVVYHYNSIKPGEQQTSQASHPSTVQFNLYSVQQQQQLPVIQKQTPTVMALIPPASNAKQISQPSTAQIYGNPSSHSQFHHHIPDNHYLLPQTSTTSNQYSGHKIHSSQSSVIQVVQSMNNLSSSYNKQFHLNNPLRSYMIDSQVSANSMSTTNAIMMPGTEMQPMSNATPQNGFQNPMQPSSSMLANPYVLQSSPYYSHHSYLSGSHLTNPYCQTLQPHHQRSLSSHNLYPSHHSHQIPYGPFPPIPPIQHPVDHPQPTVHRPHYLMNPLSSNSSYISDLPNNHSGQPLNIVSSMTHPHPIPPPTLQTNSNSFGNTFTANHQENVQNSTKESAANRENNSNQSINSVSNQIESSTNSTNPNLTSSNSKIANDSSRRRRTRCKKCDACSRADCGDCHFCKDMKKFGGPGRMKQSCIARQCLAPVLPHTACCSICGRDGWEKLNIDPSLADETASSLMECSQCWEIVHPYCLSEKQPDLFRETKGCINKDLPNSWDCPKCIKSGANSTKSSPSSKTASTSNTSKNHRPMNQWTTIENKEKESSSSTLNKRTLSVDSSNISLDNDSTTSQNSSSFDQMKKPKISIGTKDSAFSSEFPSSNPIVFNSSRPIIKNNGPSSFHPPVLIPTPQYNPIQNENNSRFGPIQTLNSGDYRPAFDQSQAPNIVRRTAFITDNQSDLHSIHQQHFRPVQIVSALNTREDHQNSNSKGNSHNLVFYSFFMLLLAPELENEMDHDDRAKFETKIENTQQNDLIKSEVNNGFKSDLVKTFSSNTIRPAPLNEDVSSESDDDLASDDDDEEVDSDESDSSRANAIDRAKRKARNVKIRLALKKFSKINLADNLAEKKDVIQPILRFLSRNDLLKCMRVSKLWNECCYDSNLWQSITIKSSSKIKTNILVGIVKRQPRTLDLSWTKISRKQMCWLLPRLPQLKSLKMIGCSSLAVSALHSCDCPLLTHLDVSWTESFCEELMRCLLSKPNESRPGLLEFKTRLKFLTELRLAGTLVTDESLRMINQNLPALKVIDLSDCHLITDSGIASLIGTKFDKLIELDLSGCSRITDDCLKIIRRCQSLEKLSISNCVMISHKALQKFFSAKNRPRPIRKNSIDDDDEDDEDEDEEEEEEENENENEEDNQN</sequence>
<dbReference type="InterPro" id="IPR050690">
    <property type="entry name" value="JHDM1_Histone_Demethylase"/>
</dbReference>
<evidence type="ECO:0000256" key="1">
    <source>
        <dbReference type="ARBA" id="ARBA00001954"/>
    </source>
</evidence>
<keyword evidence="9" id="KW-0223">Dioxygenase</keyword>
<dbReference type="Pfam" id="PF25372">
    <property type="entry name" value="DUF7885"/>
    <property type="match status" value="1"/>
</dbReference>
<dbReference type="PROSITE" id="PS51184">
    <property type="entry name" value="JMJC"/>
    <property type="match status" value="1"/>
</dbReference>
<evidence type="ECO:0000256" key="9">
    <source>
        <dbReference type="ARBA" id="ARBA00022964"/>
    </source>
</evidence>
<feature type="compositionally biased region" description="Polar residues" evidence="17">
    <location>
        <begin position="1418"/>
        <end position="1434"/>
    </location>
</feature>
<feature type="domain" description="PHD-type" evidence="18">
    <location>
        <begin position="1304"/>
        <end position="1378"/>
    </location>
</feature>
<keyword evidence="5" id="KW-0479">Metal-binding</keyword>
<evidence type="ECO:0000256" key="11">
    <source>
        <dbReference type="ARBA" id="ARBA00023004"/>
    </source>
</evidence>
<evidence type="ECO:0000313" key="22">
    <source>
        <dbReference type="EnsemblMetazoa" id="KAF7488736.1"/>
    </source>
</evidence>
<evidence type="ECO:0000256" key="7">
    <source>
        <dbReference type="ARBA" id="ARBA00022833"/>
    </source>
</evidence>
<reference evidence="22" key="3">
    <citation type="submission" date="2022-06" db="UniProtKB">
        <authorList>
            <consortium name="EnsemblMetazoa"/>
        </authorList>
    </citation>
    <scope>IDENTIFICATION</scope>
</reference>
<dbReference type="GO" id="GO:0005634">
    <property type="term" value="C:nucleus"/>
    <property type="evidence" value="ECO:0007669"/>
    <property type="project" value="UniProtKB-SubCell"/>
</dbReference>
<feature type="compositionally biased region" description="Low complexity" evidence="17">
    <location>
        <begin position="1435"/>
        <end position="1448"/>
    </location>
</feature>
<dbReference type="Gene3D" id="3.30.40.10">
    <property type="entry name" value="Zinc/RING finger domain, C3HC4 (zinc finger)"/>
    <property type="match status" value="1"/>
</dbReference>
<feature type="domain" description="CXXC-type" evidence="19">
    <location>
        <begin position="1251"/>
        <end position="1297"/>
    </location>
</feature>
<evidence type="ECO:0000259" key="19">
    <source>
        <dbReference type="PROSITE" id="PS51058"/>
    </source>
</evidence>
<keyword evidence="13" id="KW-0804">Transcription</keyword>
<dbReference type="Pfam" id="PF02008">
    <property type="entry name" value="zf-CXXC"/>
    <property type="match status" value="1"/>
</dbReference>
<dbReference type="SMART" id="SM00367">
    <property type="entry name" value="LRR_CC"/>
    <property type="match status" value="5"/>
</dbReference>
<gene>
    <name evidence="21" type="ORF">SSS_3735</name>
</gene>
<dbReference type="GO" id="GO:0140680">
    <property type="term" value="F:histone H3K36me/H3K36me2 demethylase activity"/>
    <property type="evidence" value="ECO:0007669"/>
    <property type="project" value="UniProtKB-EC"/>
</dbReference>
<comment type="catalytic activity">
    <reaction evidence="15">
        <text>N(6),N(6)-dimethyl-L-lysyl(36)-[histone H3] + 2 2-oxoglutarate + 2 O2 = L-lysyl(36)-[histone H3] + 2 formaldehyde + 2 succinate + 2 CO2</text>
        <dbReference type="Rhea" id="RHEA:42032"/>
        <dbReference type="Rhea" id="RHEA-COMP:9785"/>
        <dbReference type="Rhea" id="RHEA-COMP:9787"/>
        <dbReference type="ChEBI" id="CHEBI:15379"/>
        <dbReference type="ChEBI" id="CHEBI:16526"/>
        <dbReference type="ChEBI" id="CHEBI:16810"/>
        <dbReference type="ChEBI" id="CHEBI:16842"/>
        <dbReference type="ChEBI" id="CHEBI:29969"/>
        <dbReference type="ChEBI" id="CHEBI:30031"/>
        <dbReference type="ChEBI" id="CHEBI:61976"/>
        <dbReference type="EC" id="1.14.11.27"/>
    </reaction>
</comment>
<feature type="domain" description="JmjC" evidence="20">
    <location>
        <begin position="156"/>
        <end position="324"/>
    </location>
</feature>
<dbReference type="PROSITE" id="PS01359">
    <property type="entry name" value="ZF_PHD_1"/>
    <property type="match status" value="1"/>
</dbReference>
<dbReference type="PROSITE" id="PS50016">
    <property type="entry name" value="ZF_PHD_2"/>
    <property type="match status" value="1"/>
</dbReference>
<dbReference type="Pfam" id="PF02373">
    <property type="entry name" value="JmjC"/>
    <property type="match status" value="1"/>
</dbReference>
<evidence type="ECO:0000256" key="17">
    <source>
        <dbReference type="SAM" id="MobiDB-lite"/>
    </source>
</evidence>
<feature type="region of interest" description="Disordered" evidence="17">
    <location>
        <begin position="1970"/>
        <end position="2006"/>
    </location>
</feature>
<protein>
    <recommendedName>
        <fullName evidence="4">[histone H3]-dimethyl-L-lysine(36) demethylase</fullName>
        <ecNumber evidence="4">1.14.11.27</ecNumber>
    </recommendedName>
</protein>
<dbReference type="OrthoDB" id="5876800at2759"/>
<name>A0A834R4U8_SARSC</name>
<evidence type="ECO:0000256" key="12">
    <source>
        <dbReference type="ARBA" id="ARBA00023015"/>
    </source>
</evidence>
<evidence type="ECO:0000256" key="6">
    <source>
        <dbReference type="ARBA" id="ARBA00022771"/>
    </source>
</evidence>
<dbReference type="SUPFAM" id="SSF52047">
    <property type="entry name" value="RNI-like"/>
    <property type="match status" value="1"/>
</dbReference>
<dbReference type="SUPFAM" id="SSF51197">
    <property type="entry name" value="Clavaminate synthase-like"/>
    <property type="match status" value="1"/>
</dbReference>
<dbReference type="PROSITE" id="PS51058">
    <property type="entry name" value="ZF_CXXC"/>
    <property type="match status" value="1"/>
</dbReference>
<evidence type="ECO:0000313" key="23">
    <source>
        <dbReference type="Proteomes" id="UP000070412"/>
    </source>
</evidence>
<evidence type="ECO:0000256" key="16">
    <source>
        <dbReference type="PROSITE-ProRule" id="PRU00509"/>
    </source>
</evidence>
<dbReference type="GO" id="GO:0003677">
    <property type="term" value="F:DNA binding"/>
    <property type="evidence" value="ECO:0007669"/>
    <property type="project" value="InterPro"/>
</dbReference>
<evidence type="ECO:0000256" key="13">
    <source>
        <dbReference type="ARBA" id="ARBA00023163"/>
    </source>
</evidence>
<dbReference type="InterPro" id="IPR006553">
    <property type="entry name" value="Leu-rich_rpt_Cys-con_subtyp"/>
</dbReference>
<dbReference type="EC" id="1.14.11.27" evidence="4"/>
<dbReference type="InterPro" id="IPR001810">
    <property type="entry name" value="F-box_dom"/>
</dbReference>
<proteinExistence type="inferred from homology"/>
<keyword evidence="14" id="KW-0539">Nucleus</keyword>
<comment type="cofactor">
    <cofactor evidence="1">
        <name>Fe(2+)</name>
        <dbReference type="ChEBI" id="CHEBI:29033"/>
    </cofactor>
</comment>
<feature type="region of interest" description="Disordered" evidence="17">
    <location>
        <begin position="373"/>
        <end position="394"/>
    </location>
</feature>
<dbReference type="Pfam" id="PF12937">
    <property type="entry name" value="F-box-like"/>
    <property type="match status" value="1"/>
</dbReference>
<evidence type="ECO:0000256" key="15">
    <source>
        <dbReference type="ARBA" id="ARBA00047915"/>
    </source>
</evidence>
<evidence type="ECO:0000256" key="4">
    <source>
        <dbReference type="ARBA" id="ARBA00013246"/>
    </source>
</evidence>
<feature type="region of interest" description="Disordered" evidence="17">
    <location>
        <begin position="1379"/>
        <end position="1454"/>
    </location>
</feature>